<dbReference type="InterPro" id="IPR036397">
    <property type="entry name" value="RNaseH_sf"/>
</dbReference>
<dbReference type="Gene3D" id="3.30.420.10">
    <property type="entry name" value="Ribonuclease H-like superfamily/Ribonuclease H"/>
    <property type="match status" value="1"/>
</dbReference>
<dbReference type="AlphaFoldDB" id="A0AA38LN02"/>
<comment type="caution">
    <text evidence="2">The sequence shown here is derived from an EMBL/GenBank/DDBJ whole genome shotgun (WGS) entry which is preliminary data.</text>
</comment>
<dbReference type="InterPro" id="IPR012337">
    <property type="entry name" value="RNaseH-like_sf"/>
</dbReference>
<dbReference type="EMBL" id="JAHRHJ020000001">
    <property type="protein sequence ID" value="KAH9328235.1"/>
    <property type="molecule type" value="Genomic_DNA"/>
</dbReference>
<evidence type="ECO:0000313" key="3">
    <source>
        <dbReference type="Proteomes" id="UP000824469"/>
    </source>
</evidence>
<dbReference type="InterPro" id="IPR002156">
    <property type="entry name" value="RNaseH_domain"/>
</dbReference>
<evidence type="ECO:0000313" key="2">
    <source>
        <dbReference type="EMBL" id="KAH9328235.1"/>
    </source>
</evidence>
<keyword evidence="3" id="KW-1185">Reference proteome</keyword>
<dbReference type="PANTHER" id="PTHR48475">
    <property type="entry name" value="RIBONUCLEASE H"/>
    <property type="match status" value="1"/>
</dbReference>
<dbReference type="SUPFAM" id="SSF53098">
    <property type="entry name" value="Ribonuclease H-like"/>
    <property type="match status" value="1"/>
</dbReference>
<dbReference type="GO" id="GO:0004523">
    <property type="term" value="F:RNA-DNA hybrid ribonuclease activity"/>
    <property type="evidence" value="ECO:0007669"/>
    <property type="project" value="InterPro"/>
</dbReference>
<feature type="non-terminal residue" evidence="2">
    <location>
        <position position="1"/>
    </location>
</feature>
<feature type="domain" description="RNase H type-1" evidence="1">
    <location>
        <begin position="1"/>
        <end position="57"/>
    </location>
</feature>
<dbReference type="PANTHER" id="PTHR48475:SF1">
    <property type="entry name" value="RNASE H TYPE-1 DOMAIN-CONTAINING PROTEIN"/>
    <property type="match status" value="1"/>
</dbReference>
<proteinExistence type="predicted"/>
<name>A0AA38LN02_TAXCH</name>
<dbReference type="Proteomes" id="UP000824469">
    <property type="component" value="Unassembled WGS sequence"/>
</dbReference>
<sequence>VFGDSELVANQVRGLNAVKNDLLKNYKNRVWDLMEDFKAFNIMSIPRKENEAADRLAVVGAAFDVVDNIKRDKGQPHIHVVVRPAVPDNNTCWQ</sequence>
<organism evidence="2 3">
    <name type="scientific">Taxus chinensis</name>
    <name type="common">Chinese yew</name>
    <name type="synonym">Taxus wallichiana var. chinensis</name>
    <dbReference type="NCBI Taxonomy" id="29808"/>
    <lineage>
        <taxon>Eukaryota</taxon>
        <taxon>Viridiplantae</taxon>
        <taxon>Streptophyta</taxon>
        <taxon>Embryophyta</taxon>
        <taxon>Tracheophyta</taxon>
        <taxon>Spermatophyta</taxon>
        <taxon>Pinopsida</taxon>
        <taxon>Pinidae</taxon>
        <taxon>Conifers II</taxon>
        <taxon>Cupressales</taxon>
        <taxon>Taxaceae</taxon>
        <taxon>Taxus</taxon>
    </lineage>
</organism>
<dbReference type="GO" id="GO:0003676">
    <property type="term" value="F:nucleic acid binding"/>
    <property type="evidence" value="ECO:0007669"/>
    <property type="project" value="InterPro"/>
</dbReference>
<reference evidence="2 3" key="1">
    <citation type="journal article" date="2021" name="Nat. Plants">
        <title>The Taxus genome provides insights into paclitaxel biosynthesis.</title>
        <authorList>
            <person name="Xiong X."/>
            <person name="Gou J."/>
            <person name="Liao Q."/>
            <person name="Li Y."/>
            <person name="Zhou Q."/>
            <person name="Bi G."/>
            <person name="Li C."/>
            <person name="Du R."/>
            <person name="Wang X."/>
            <person name="Sun T."/>
            <person name="Guo L."/>
            <person name="Liang H."/>
            <person name="Lu P."/>
            <person name="Wu Y."/>
            <person name="Zhang Z."/>
            <person name="Ro D.K."/>
            <person name="Shang Y."/>
            <person name="Huang S."/>
            <person name="Yan J."/>
        </authorList>
    </citation>
    <scope>NUCLEOTIDE SEQUENCE [LARGE SCALE GENOMIC DNA]</scope>
    <source>
        <strain evidence="2">Ta-2019</strain>
    </source>
</reference>
<protein>
    <recommendedName>
        <fullName evidence="1">RNase H type-1 domain-containing protein</fullName>
    </recommendedName>
</protein>
<evidence type="ECO:0000259" key="1">
    <source>
        <dbReference type="Pfam" id="PF13456"/>
    </source>
</evidence>
<accession>A0AA38LN02</accession>
<feature type="non-terminal residue" evidence="2">
    <location>
        <position position="94"/>
    </location>
</feature>
<dbReference type="Pfam" id="PF13456">
    <property type="entry name" value="RVT_3"/>
    <property type="match status" value="1"/>
</dbReference>
<gene>
    <name evidence="2" type="ORF">KI387_000343</name>
</gene>